<sequence>MIYPQYPAFVVEDIVRLRRRLAAARMPPRCTDDNFIVGTWNIRDFGGLFDDWTETSGSPKCNLRGLAIIAEVVRHFDVVALQEVKRQTTALRVLQDASWARTGT</sequence>
<dbReference type="EMBL" id="RXNS01000014">
    <property type="protein sequence ID" value="RTR01069.1"/>
    <property type="molecule type" value="Genomic_DNA"/>
</dbReference>
<dbReference type="RefSeq" id="WP_126485316.1">
    <property type="nucleotide sequence ID" value="NZ_RXNS01000014.1"/>
</dbReference>
<comment type="caution">
    <text evidence="1">The sequence shown here is derived from an EMBL/GenBank/DDBJ whole genome shotgun (WGS) entry which is preliminary data.</text>
</comment>
<evidence type="ECO:0000313" key="1">
    <source>
        <dbReference type="EMBL" id="RTR01069.1"/>
    </source>
</evidence>
<proteinExistence type="predicted"/>
<keyword evidence="2" id="KW-1185">Reference proteome</keyword>
<dbReference type="OrthoDB" id="5500612at2"/>
<dbReference type="Gene3D" id="3.60.10.10">
    <property type="entry name" value="Endonuclease/exonuclease/phosphatase"/>
    <property type="match status" value="1"/>
</dbReference>
<gene>
    <name evidence="1" type="ORF">EKG36_14475</name>
</gene>
<protein>
    <recommendedName>
        <fullName evidence="3">Endonuclease/exonuclease/phosphatase domain-containing protein</fullName>
    </recommendedName>
</protein>
<accession>A0A3S0J8C9</accession>
<name>A0A3S0J8C9_9GAMM</name>
<dbReference type="InterPro" id="IPR036691">
    <property type="entry name" value="Endo/exonu/phosph_ase_sf"/>
</dbReference>
<evidence type="ECO:0000313" key="2">
    <source>
        <dbReference type="Proteomes" id="UP000267400"/>
    </source>
</evidence>
<reference evidence="1 2" key="1">
    <citation type="submission" date="2018-12" db="EMBL/GenBank/DDBJ databases">
        <authorList>
            <person name="Yu L."/>
        </authorList>
    </citation>
    <scope>NUCLEOTIDE SEQUENCE [LARGE SCALE GENOMIC DNA]</scope>
    <source>
        <strain evidence="1 2">11S</strain>
    </source>
</reference>
<organism evidence="1 2">
    <name type="scientific">Halomonas nitroreducens</name>
    <dbReference type="NCBI Taxonomy" id="447425"/>
    <lineage>
        <taxon>Bacteria</taxon>
        <taxon>Pseudomonadati</taxon>
        <taxon>Pseudomonadota</taxon>
        <taxon>Gammaproteobacteria</taxon>
        <taxon>Oceanospirillales</taxon>
        <taxon>Halomonadaceae</taxon>
        <taxon>Halomonas</taxon>
    </lineage>
</organism>
<evidence type="ECO:0008006" key="3">
    <source>
        <dbReference type="Google" id="ProtNLM"/>
    </source>
</evidence>
<dbReference type="Proteomes" id="UP000267400">
    <property type="component" value="Unassembled WGS sequence"/>
</dbReference>
<dbReference type="AlphaFoldDB" id="A0A3S0J8C9"/>
<dbReference type="SUPFAM" id="SSF56219">
    <property type="entry name" value="DNase I-like"/>
    <property type="match status" value="1"/>
</dbReference>